<name>A0AAE4GE74_9BURK</name>
<comment type="caution">
    <text evidence="8">The sequence shown here is derived from an EMBL/GenBank/DDBJ whole genome shotgun (WGS) entry which is preliminary data.</text>
</comment>
<feature type="transmembrane region" description="Helical" evidence="6">
    <location>
        <begin position="198"/>
        <end position="220"/>
    </location>
</feature>
<feature type="transmembrane region" description="Helical" evidence="6">
    <location>
        <begin position="157"/>
        <end position="178"/>
    </location>
</feature>
<keyword evidence="4 6" id="KW-1133">Transmembrane helix</keyword>
<feature type="domain" description="Copper resistance protein D" evidence="7">
    <location>
        <begin position="193"/>
        <end position="299"/>
    </location>
</feature>
<dbReference type="RefSeq" id="WP_310839155.1">
    <property type="nucleotide sequence ID" value="NZ_JAVLSM010000030.1"/>
</dbReference>
<gene>
    <name evidence="8" type="primary">copD</name>
    <name evidence="8" type="ORF">RJN63_28505</name>
</gene>
<evidence type="ECO:0000256" key="3">
    <source>
        <dbReference type="ARBA" id="ARBA00022692"/>
    </source>
</evidence>
<evidence type="ECO:0000256" key="6">
    <source>
        <dbReference type="SAM" id="Phobius"/>
    </source>
</evidence>
<evidence type="ECO:0000313" key="8">
    <source>
        <dbReference type="EMBL" id="MDT0340804.1"/>
    </source>
</evidence>
<evidence type="ECO:0000256" key="2">
    <source>
        <dbReference type="ARBA" id="ARBA00022475"/>
    </source>
</evidence>
<feature type="transmembrane region" description="Helical" evidence="6">
    <location>
        <begin position="232"/>
        <end position="253"/>
    </location>
</feature>
<dbReference type="EMBL" id="JAVRAA010000028">
    <property type="protein sequence ID" value="MDT0340804.1"/>
    <property type="molecule type" value="Genomic_DNA"/>
</dbReference>
<dbReference type="PANTHER" id="PTHR34820:SF4">
    <property type="entry name" value="INNER MEMBRANE PROTEIN YEBZ"/>
    <property type="match status" value="1"/>
</dbReference>
<evidence type="ECO:0000259" key="7">
    <source>
        <dbReference type="Pfam" id="PF05425"/>
    </source>
</evidence>
<feature type="transmembrane region" description="Helical" evidence="6">
    <location>
        <begin position="282"/>
        <end position="301"/>
    </location>
</feature>
<feature type="transmembrane region" description="Helical" evidence="6">
    <location>
        <begin position="46"/>
        <end position="73"/>
    </location>
</feature>
<dbReference type="GO" id="GO:0005886">
    <property type="term" value="C:plasma membrane"/>
    <property type="evidence" value="ECO:0007669"/>
    <property type="project" value="UniProtKB-SubCell"/>
</dbReference>
<dbReference type="AlphaFoldDB" id="A0AAE4GE74"/>
<keyword evidence="2" id="KW-1003">Cell membrane</keyword>
<dbReference type="GO" id="GO:0006825">
    <property type="term" value="P:copper ion transport"/>
    <property type="evidence" value="ECO:0007669"/>
    <property type="project" value="InterPro"/>
</dbReference>
<protein>
    <submittedName>
        <fullName evidence="8">Copper homeostasis membrane protein CopD</fullName>
    </submittedName>
</protein>
<keyword evidence="3 6" id="KW-0812">Transmembrane</keyword>
<feature type="transmembrane region" description="Helical" evidence="6">
    <location>
        <begin position="6"/>
        <end position="25"/>
    </location>
</feature>
<dbReference type="NCBIfam" id="NF033808">
    <property type="entry name" value="copper_CopD"/>
    <property type="match status" value="1"/>
</dbReference>
<dbReference type="InterPro" id="IPR008457">
    <property type="entry name" value="Cu-R_CopD_dom"/>
</dbReference>
<comment type="subcellular location">
    <subcellularLocation>
        <location evidence="1">Cell membrane</location>
        <topology evidence="1">Multi-pass membrane protein</topology>
    </subcellularLocation>
</comment>
<evidence type="ECO:0000256" key="5">
    <source>
        <dbReference type="ARBA" id="ARBA00023136"/>
    </source>
</evidence>
<sequence length="307" mass="32955">MDWMTVVVRFALYVDLMLVFGLPLFQLHAMRKPERSSALAGKFSNLTVGATIAGVILSAISMILMVKAMSGAADFSSIEQHMIEMMLTDTPFGMAWCLRMAMLVISVLAGILLTRMPTLKFVMMSLAGGIALATLSWGGHGAMDEGVRGQLHLVADIIHLLAAGAWVGALAVFILMLILRYGNDAADISLLSRTLNGFALMGTAIVGSLLITGALNYWLIVGPTINGLFSTTYGQLLVAKLVLFGMMLLLAAANRYRLSPLLERAHLVGEYGEAIAALRRSLFIETCCAFLILALVAWLGTLGPMAE</sequence>
<dbReference type="InterPro" id="IPR047689">
    <property type="entry name" value="CopD"/>
</dbReference>
<reference evidence="8" key="1">
    <citation type="submission" date="2023-02" db="EMBL/GenBank/DDBJ databases">
        <title>Description of Herbaspirillum huttiense subsp. nephrolepsisexaltata and Herbaspirillum huttiense subsp. lycopersicon.</title>
        <authorList>
            <person name="Poudel M."/>
            <person name="Sharma A."/>
            <person name="Goss E."/>
            <person name="Tapia J.H."/>
            <person name="Harmon C.M."/>
            <person name="Jones J.B."/>
        </authorList>
    </citation>
    <scope>NUCLEOTIDE SEQUENCE</scope>
    <source>
        <strain evidence="8">NC40101</strain>
    </source>
</reference>
<evidence type="ECO:0000256" key="1">
    <source>
        <dbReference type="ARBA" id="ARBA00004651"/>
    </source>
</evidence>
<organism evidence="8">
    <name type="scientific">Herbaspirillum huttiense subsp. nephrolepidis</name>
    <dbReference type="NCBI Taxonomy" id="3075126"/>
    <lineage>
        <taxon>Bacteria</taxon>
        <taxon>Pseudomonadati</taxon>
        <taxon>Pseudomonadota</taxon>
        <taxon>Betaproteobacteria</taxon>
        <taxon>Burkholderiales</taxon>
        <taxon>Oxalobacteraceae</taxon>
        <taxon>Herbaspirillum</taxon>
    </lineage>
</organism>
<feature type="transmembrane region" description="Helical" evidence="6">
    <location>
        <begin position="121"/>
        <end position="137"/>
    </location>
</feature>
<evidence type="ECO:0000256" key="4">
    <source>
        <dbReference type="ARBA" id="ARBA00022989"/>
    </source>
</evidence>
<dbReference type="InterPro" id="IPR032694">
    <property type="entry name" value="CopC/D"/>
</dbReference>
<dbReference type="Pfam" id="PF05425">
    <property type="entry name" value="CopD"/>
    <property type="match status" value="1"/>
</dbReference>
<keyword evidence="5 6" id="KW-0472">Membrane</keyword>
<feature type="transmembrane region" description="Helical" evidence="6">
    <location>
        <begin position="93"/>
        <end position="114"/>
    </location>
</feature>
<accession>A0AAE4GE74</accession>
<dbReference type="PANTHER" id="PTHR34820">
    <property type="entry name" value="INNER MEMBRANE PROTEIN YEBZ"/>
    <property type="match status" value="1"/>
</dbReference>
<proteinExistence type="predicted"/>